<gene>
    <name evidence="1" type="ORF">BS50DRAFT_581313</name>
</gene>
<accession>A0A2T2PA27</accession>
<name>A0A2T2PA27_CORCC</name>
<dbReference type="AlphaFoldDB" id="A0A2T2PA27"/>
<protein>
    <submittedName>
        <fullName evidence="1">Uncharacterized protein</fullName>
    </submittedName>
</protein>
<dbReference type="Proteomes" id="UP000240883">
    <property type="component" value="Unassembled WGS sequence"/>
</dbReference>
<dbReference type="EMBL" id="KZ678128">
    <property type="protein sequence ID" value="PSN74510.1"/>
    <property type="molecule type" value="Genomic_DNA"/>
</dbReference>
<sequence length="253" mass="28382">MDKPSIMPINMDSMMNLAKDPSIHNMSLSSAANLSSMDSKLTYIAKSIKVIEDIEKTWNESYGSPLLIPKPITPIAFDRLVVSIPNSAMRDLDDITRIHRLENLNAGRGPEGLDLQNIPRILERILCLHSSSITFRFYEDNENGFHPDDTSYPYAKHVIEKFKLLAKGNPRVKHEDEDYQPSNMINAERIEIHYQEIVQSPGTEDVAADMASGVDSLVWHVSVEITSIGTLAGGVRFKNGCLVFDKLINIDEI</sequence>
<organism evidence="1 2">
    <name type="scientific">Corynespora cassiicola Philippines</name>
    <dbReference type="NCBI Taxonomy" id="1448308"/>
    <lineage>
        <taxon>Eukaryota</taxon>
        <taxon>Fungi</taxon>
        <taxon>Dikarya</taxon>
        <taxon>Ascomycota</taxon>
        <taxon>Pezizomycotina</taxon>
        <taxon>Dothideomycetes</taxon>
        <taxon>Pleosporomycetidae</taxon>
        <taxon>Pleosporales</taxon>
        <taxon>Corynesporascaceae</taxon>
        <taxon>Corynespora</taxon>
    </lineage>
</organism>
<keyword evidence="2" id="KW-1185">Reference proteome</keyword>
<proteinExistence type="predicted"/>
<evidence type="ECO:0000313" key="2">
    <source>
        <dbReference type="Proteomes" id="UP000240883"/>
    </source>
</evidence>
<evidence type="ECO:0000313" key="1">
    <source>
        <dbReference type="EMBL" id="PSN74510.1"/>
    </source>
</evidence>
<reference evidence="1 2" key="1">
    <citation type="journal article" date="2018" name="Front. Microbiol.">
        <title>Genome-Wide Analysis of Corynespora cassiicola Leaf Fall Disease Putative Effectors.</title>
        <authorList>
            <person name="Lopez D."/>
            <person name="Ribeiro S."/>
            <person name="Label P."/>
            <person name="Fumanal B."/>
            <person name="Venisse J.S."/>
            <person name="Kohler A."/>
            <person name="de Oliveira R.R."/>
            <person name="Labutti K."/>
            <person name="Lipzen A."/>
            <person name="Lail K."/>
            <person name="Bauer D."/>
            <person name="Ohm R.A."/>
            <person name="Barry K.W."/>
            <person name="Spatafora J."/>
            <person name="Grigoriev I.V."/>
            <person name="Martin F.M."/>
            <person name="Pujade-Renaud V."/>
        </authorList>
    </citation>
    <scope>NUCLEOTIDE SEQUENCE [LARGE SCALE GENOMIC DNA]</scope>
    <source>
        <strain evidence="1 2">Philippines</strain>
    </source>
</reference>